<name>A0A839RJQ5_9ACTN</name>
<keyword evidence="2" id="KW-0472">Membrane</keyword>
<feature type="domain" description="DUF4190" evidence="3">
    <location>
        <begin position="76"/>
        <end position="136"/>
    </location>
</feature>
<gene>
    <name evidence="4" type="ORF">FHU29_000790</name>
</gene>
<dbReference type="InterPro" id="IPR025241">
    <property type="entry name" value="DUF4190"/>
</dbReference>
<feature type="compositionally biased region" description="Pro residues" evidence="1">
    <location>
        <begin position="38"/>
        <end position="49"/>
    </location>
</feature>
<keyword evidence="2" id="KW-0812">Transmembrane</keyword>
<dbReference type="EMBL" id="JACHWS010000001">
    <property type="protein sequence ID" value="MBB3036356.1"/>
    <property type="molecule type" value="Genomic_DNA"/>
</dbReference>
<evidence type="ECO:0000256" key="2">
    <source>
        <dbReference type="SAM" id="Phobius"/>
    </source>
</evidence>
<evidence type="ECO:0000313" key="4">
    <source>
        <dbReference type="EMBL" id="MBB3036356.1"/>
    </source>
</evidence>
<feature type="region of interest" description="Disordered" evidence="1">
    <location>
        <begin position="1"/>
        <end position="73"/>
    </location>
</feature>
<dbReference type="Proteomes" id="UP000567922">
    <property type="component" value="Unassembled WGS sequence"/>
</dbReference>
<accession>A0A839RJQ5</accession>
<feature type="compositionally biased region" description="Polar residues" evidence="1">
    <location>
        <begin position="1"/>
        <end position="14"/>
    </location>
</feature>
<dbReference type="AlphaFoldDB" id="A0A839RJQ5"/>
<evidence type="ECO:0000256" key="1">
    <source>
        <dbReference type="SAM" id="MobiDB-lite"/>
    </source>
</evidence>
<feature type="compositionally biased region" description="Low complexity" evidence="1">
    <location>
        <begin position="26"/>
        <end position="37"/>
    </location>
</feature>
<proteinExistence type="predicted"/>
<feature type="compositionally biased region" description="Low complexity" evidence="1">
    <location>
        <begin position="50"/>
        <end position="64"/>
    </location>
</feature>
<evidence type="ECO:0000259" key="3">
    <source>
        <dbReference type="Pfam" id="PF13828"/>
    </source>
</evidence>
<feature type="transmembrane region" description="Helical" evidence="2">
    <location>
        <begin position="76"/>
        <end position="101"/>
    </location>
</feature>
<dbReference type="RefSeq" id="WP_083962299.1">
    <property type="nucleotide sequence ID" value="NZ_BDDI01000007.1"/>
</dbReference>
<protein>
    <recommendedName>
        <fullName evidence="3">DUF4190 domain-containing protein</fullName>
    </recommendedName>
</protein>
<sequence length="153" mass="16063">MSTPQDPWNPWNNDESSRRDDPPPYGQQYPPGYGWDPSMPPPPLPPKYEPPSYGSPPGYQQPGFPQQPPPPRTNGLAVGSLVVSLVSTFACCGAIGFVGALMGHVARGQIRATGEQGDGLALAGIIIGWVTTLLLVAGVLVWIGLIGVAATGY</sequence>
<feature type="transmembrane region" description="Helical" evidence="2">
    <location>
        <begin position="122"/>
        <end position="150"/>
    </location>
</feature>
<keyword evidence="5" id="KW-1185">Reference proteome</keyword>
<evidence type="ECO:0000313" key="5">
    <source>
        <dbReference type="Proteomes" id="UP000567922"/>
    </source>
</evidence>
<keyword evidence="2" id="KW-1133">Transmembrane helix</keyword>
<dbReference type="OrthoDB" id="4374883at2"/>
<organism evidence="4 5">
    <name type="scientific">Hoyosella altamirensis</name>
    <dbReference type="NCBI Taxonomy" id="616997"/>
    <lineage>
        <taxon>Bacteria</taxon>
        <taxon>Bacillati</taxon>
        <taxon>Actinomycetota</taxon>
        <taxon>Actinomycetes</taxon>
        <taxon>Mycobacteriales</taxon>
        <taxon>Hoyosellaceae</taxon>
        <taxon>Hoyosella</taxon>
    </lineage>
</organism>
<dbReference type="Pfam" id="PF13828">
    <property type="entry name" value="DUF4190"/>
    <property type="match status" value="1"/>
</dbReference>
<reference evidence="4 5" key="1">
    <citation type="submission" date="2020-08" db="EMBL/GenBank/DDBJ databases">
        <title>Sequencing the genomes of 1000 actinobacteria strains.</title>
        <authorList>
            <person name="Klenk H.-P."/>
        </authorList>
    </citation>
    <scope>NUCLEOTIDE SEQUENCE [LARGE SCALE GENOMIC DNA]</scope>
    <source>
        <strain evidence="4 5">DSM 45258</strain>
    </source>
</reference>
<comment type="caution">
    <text evidence="4">The sequence shown here is derived from an EMBL/GenBank/DDBJ whole genome shotgun (WGS) entry which is preliminary data.</text>
</comment>